<feature type="domain" description="WYL" evidence="1">
    <location>
        <begin position="2"/>
        <end position="64"/>
    </location>
</feature>
<dbReference type="InterPro" id="IPR026881">
    <property type="entry name" value="WYL_dom"/>
</dbReference>
<dbReference type="Pfam" id="PF13280">
    <property type="entry name" value="WYL"/>
    <property type="match status" value="1"/>
</dbReference>
<sequence length="79" mass="9131">MLKLLKKAKEENRPVEFIYYSPSSNTCTKRKVKVLSLNSTHLKGYCYLRNSLRTFSLDQILAIQPANTPSIKRKNHFSA</sequence>
<keyword evidence="3" id="KW-1185">Reference proteome</keyword>
<dbReference type="RefSeq" id="WP_059350586.1">
    <property type="nucleotide sequence ID" value="NZ_LDYG01000021.1"/>
</dbReference>
<reference evidence="2 3" key="1">
    <citation type="journal article" date="2016" name="Front. Microbiol.">
        <title>Microevolution Analysis of Bacillus coahuilensis Unveils Differences in Phosphorus Acquisition Strategies and Their Regulation.</title>
        <authorList>
            <person name="Gomez-Lunar Z."/>
            <person name="Hernandez-Gonzalez I."/>
            <person name="Rodriguez-Torres M.D."/>
            <person name="Souza V."/>
            <person name="Olmedo-Alvarez G."/>
        </authorList>
    </citation>
    <scope>NUCLEOTIDE SEQUENCE [LARGE SCALE GENOMIC DNA]</scope>
    <source>
        <strain evidence="3">p1.1.43</strain>
    </source>
</reference>
<evidence type="ECO:0000313" key="2">
    <source>
        <dbReference type="EMBL" id="KUP07560.1"/>
    </source>
</evidence>
<dbReference type="EMBL" id="LDYG01000021">
    <property type="protein sequence ID" value="KUP07560.1"/>
    <property type="molecule type" value="Genomic_DNA"/>
</dbReference>
<accession>A0A147KAB6</accession>
<comment type="caution">
    <text evidence="2">The sequence shown here is derived from an EMBL/GenBank/DDBJ whole genome shotgun (WGS) entry which is preliminary data.</text>
</comment>
<dbReference type="OrthoDB" id="2112405at2"/>
<dbReference type="PATRIC" id="fig|1150625.3.peg.1014"/>
<proteinExistence type="predicted"/>
<name>A0A147KAB6_9BACI</name>
<evidence type="ECO:0000313" key="3">
    <source>
        <dbReference type="Proteomes" id="UP000074108"/>
    </source>
</evidence>
<organism evidence="2 3">
    <name type="scientific">Bacillus coahuilensis p1.1.43</name>
    <dbReference type="NCBI Taxonomy" id="1150625"/>
    <lineage>
        <taxon>Bacteria</taxon>
        <taxon>Bacillati</taxon>
        <taxon>Bacillota</taxon>
        <taxon>Bacilli</taxon>
        <taxon>Bacillales</taxon>
        <taxon>Bacillaceae</taxon>
        <taxon>Bacillus</taxon>
    </lineage>
</organism>
<evidence type="ECO:0000259" key="1">
    <source>
        <dbReference type="Pfam" id="PF13280"/>
    </source>
</evidence>
<dbReference type="Proteomes" id="UP000074108">
    <property type="component" value="Unassembled WGS sequence"/>
</dbReference>
<dbReference type="AlphaFoldDB" id="A0A147KAB6"/>
<gene>
    <name evidence="2" type="ORF">Q75_04830</name>
</gene>
<dbReference type="PROSITE" id="PS52050">
    <property type="entry name" value="WYL"/>
    <property type="match status" value="1"/>
</dbReference>
<protein>
    <recommendedName>
        <fullName evidence="1">WYL domain-containing protein</fullName>
    </recommendedName>
</protein>
<dbReference type="STRING" id="1150625.Q75_04830"/>